<evidence type="ECO:0000313" key="11">
    <source>
        <dbReference type="Proteomes" id="UP000663860"/>
    </source>
</evidence>
<dbReference type="SUPFAM" id="SSF55920">
    <property type="entry name" value="Creatinase/aminopeptidase"/>
    <property type="match status" value="1"/>
</dbReference>
<evidence type="ECO:0000256" key="1">
    <source>
        <dbReference type="ARBA" id="ARBA00001936"/>
    </source>
</evidence>
<dbReference type="GO" id="GO:0046872">
    <property type="term" value="F:metal ion binding"/>
    <property type="evidence" value="ECO:0007669"/>
    <property type="project" value="UniProtKB-KW"/>
</dbReference>
<evidence type="ECO:0000256" key="5">
    <source>
        <dbReference type="ARBA" id="ARBA00023211"/>
    </source>
</evidence>
<dbReference type="GO" id="GO:0070006">
    <property type="term" value="F:metalloaminopeptidase activity"/>
    <property type="evidence" value="ECO:0007669"/>
    <property type="project" value="InterPro"/>
</dbReference>
<keyword evidence="5" id="KW-0464">Manganese</keyword>
<feature type="domain" description="Peptidase M24 C-terminal" evidence="8">
    <location>
        <begin position="549"/>
        <end position="613"/>
    </location>
</feature>
<dbReference type="FunFam" id="3.90.230.10:FF:000007">
    <property type="entry name" value="Xaa-Pro aminopeptidase P"/>
    <property type="match status" value="1"/>
</dbReference>
<dbReference type="Proteomes" id="UP000663868">
    <property type="component" value="Unassembled WGS sequence"/>
</dbReference>
<dbReference type="PANTHER" id="PTHR43763:SF6">
    <property type="entry name" value="XAA-PRO AMINOPEPTIDASE 1"/>
    <property type="match status" value="1"/>
</dbReference>
<dbReference type="Pfam" id="PF00557">
    <property type="entry name" value="Peptidase_M24"/>
    <property type="match status" value="1"/>
</dbReference>
<evidence type="ECO:0000256" key="3">
    <source>
        <dbReference type="ARBA" id="ARBA00022723"/>
    </source>
</evidence>
<evidence type="ECO:0000256" key="2">
    <source>
        <dbReference type="ARBA" id="ARBA00008766"/>
    </source>
</evidence>
<dbReference type="CDD" id="cd01085">
    <property type="entry name" value="APP"/>
    <property type="match status" value="1"/>
</dbReference>
<evidence type="ECO:0000313" key="9">
    <source>
        <dbReference type="EMBL" id="CAF1123792.1"/>
    </source>
</evidence>
<dbReference type="PANTHER" id="PTHR43763">
    <property type="entry name" value="XAA-PRO AMINOPEPTIDASE 1"/>
    <property type="match status" value="1"/>
</dbReference>
<evidence type="ECO:0000259" key="6">
    <source>
        <dbReference type="Pfam" id="PF00557"/>
    </source>
</evidence>
<feature type="domain" description="Creatinase N-terminal" evidence="7">
    <location>
        <begin position="10"/>
        <end position="148"/>
    </location>
</feature>
<evidence type="ECO:0000259" key="8">
    <source>
        <dbReference type="Pfam" id="PF16188"/>
    </source>
</evidence>
<dbReference type="EMBL" id="CAJOBB010000997">
    <property type="protein sequence ID" value="CAF3791060.1"/>
    <property type="molecule type" value="Genomic_DNA"/>
</dbReference>
<dbReference type="Gene3D" id="3.90.230.10">
    <property type="entry name" value="Creatinase/methionine aminopeptidase superfamily"/>
    <property type="match status" value="1"/>
</dbReference>
<keyword evidence="4" id="KW-0378">Hydrolase</keyword>
<dbReference type="Pfam" id="PF16188">
    <property type="entry name" value="Peptidase_M24_C"/>
    <property type="match status" value="1"/>
</dbReference>
<dbReference type="FunFam" id="3.40.350.10:FF:000003">
    <property type="entry name" value="Xaa-pro aminopeptidase P"/>
    <property type="match status" value="1"/>
</dbReference>
<gene>
    <name evidence="9" type="ORF">IZO911_LOCUS24295</name>
    <name evidence="10" type="ORF">KXQ929_LOCUS16459</name>
</gene>
<dbReference type="Gene3D" id="3.40.350.10">
    <property type="entry name" value="Creatinase/prolidase N-terminal domain"/>
    <property type="match status" value="2"/>
</dbReference>
<reference evidence="9" key="1">
    <citation type="submission" date="2021-02" db="EMBL/GenBank/DDBJ databases">
        <authorList>
            <person name="Nowell W R."/>
        </authorList>
    </citation>
    <scope>NUCLEOTIDE SEQUENCE</scope>
</reference>
<protein>
    <submittedName>
        <fullName evidence="9">Uncharacterized protein</fullName>
    </submittedName>
</protein>
<dbReference type="Proteomes" id="UP000663860">
    <property type="component" value="Unassembled WGS sequence"/>
</dbReference>
<dbReference type="Pfam" id="PF01321">
    <property type="entry name" value="Creatinase_N"/>
    <property type="match status" value="1"/>
</dbReference>
<dbReference type="InterPro" id="IPR050422">
    <property type="entry name" value="X-Pro_aminopeptidase_P"/>
</dbReference>
<evidence type="ECO:0000313" key="10">
    <source>
        <dbReference type="EMBL" id="CAF3791060.1"/>
    </source>
</evidence>
<dbReference type="InterPro" id="IPR033740">
    <property type="entry name" value="Pept_M24B"/>
</dbReference>
<feature type="domain" description="Peptidase M24" evidence="6">
    <location>
        <begin position="321"/>
        <end position="536"/>
    </location>
</feature>
<comment type="caution">
    <text evidence="9">The sequence shown here is derived from an EMBL/GenBank/DDBJ whole genome shotgun (WGS) entry which is preliminary data.</text>
</comment>
<dbReference type="EMBL" id="CAJNOE010000291">
    <property type="protein sequence ID" value="CAF1123792.1"/>
    <property type="molecule type" value="Genomic_DNA"/>
</dbReference>
<comment type="similarity">
    <text evidence="2">Belongs to the peptidase M24B family.</text>
</comment>
<accession>A0A814QRA5</accession>
<dbReference type="InterPro" id="IPR032416">
    <property type="entry name" value="Peptidase_M24_C"/>
</dbReference>
<evidence type="ECO:0000256" key="4">
    <source>
        <dbReference type="ARBA" id="ARBA00022801"/>
    </source>
</evidence>
<dbReference type="InterPro" id="IPR000587">
    <property type="entry name" value="Creatinase_N"/>
</dbReference>
<keyword evidence="3" id="KW-0479">Metal-binding</keyword>
<comment type="cofactor">
    <cofactor evidence="1">
        <name>Mn(2+)</name>
        <dbReference type="ChEBI" id="CHEBI:29035"/>
    </cofactor>
</comment>
<dbReference type="InterPro" id="IPR036005">
    <property type="entry name" value="Creatinase/aminopeptidase-like"/>
</dbReference>
<dbReference type="GO" id="GO:0005737">
    <property type="term" value="C:cytoplasm"/>
    <property type="evidence" value="ECO:0007669"/>
    <property type="project" value="UniProtKB-ARBA"/>
</dbReference>
<dbReference type="Pfam" id="PF16189">
    <property type="entry name" value="Creatinase_N_2"/>
    <property type="match status" value="1"/>
</dbReference>
<sequence>MTSPSSILLNNLRQLMKSKQYFNDIIHAYIIPTTDPHRNEYVADRFKRREFISQFTGSNGTAVITDKEALLWTDGRYFLQAENELDSTCWKLMRDGTKDVLSITKWLSRNLEKNSFIGCDPQLISINEWQEWEKTFEQSDKQLVPIHKNLIDILWDKQRPELPNNPIWKHELEFAGASISEKLSKVRSKMSEYQVNHLIVHRTDDVAWLFNLRGADIPCNPVFLSFSIVSFDSIKLFVDLNKLSDTLKKDLENENISIYSYDSFYEQLKKHVHSQQSSDKFCTSSSCNHAVETIIPKKQLVLQDDIVYELKAVKNDCEIQGMKQAHIKDGVALCSYLHWLEENIGKIDDLSECSGAEKLRSFRCEQQNYLYDSFETISSTGKNGAIIHYKPTKESDTKISPNELYLVDSGGQYKEGTTDVTRTIHLGEPTNYEKECFTRVLKGFISLASCLFPPNTIGARLDSFARRALWDVGLDYQHGTGHGVGCCLNVHEGPQSIGTRIRSDNYLVPGMVLSDEPGFYSNNKFGIRIENCVVVVKKASKYGYYNEDWLTFEQLTMAPIQQKLIDRSTLTNDEIDYINKYHEKVYETLSVEMKKQGVQPSLLKWLEINTKPL</sequence>
<dbReference type="InterPro" id="IPR000994">
    <property type="entry name" value="Pept_M24"/>
</dbReference>
<organism evidence="9 11">
    <name type="scientific">Adineta steineri</name>
    <dbReference type="NCBI Taxonomy" id="433720"/>
    <lineage>
        <taxon>Eukaryota</taxon>
        <taxon>Metazoa</taxon>
        <taxon>Spiralia</taxon>
        <taxon>Gnathifera</taxon>
        <taxon>Rotifera</taxon>
        <taxon>Eurotatoria</taxon>
        <taxon>Bdelloidea</taxon>
        <taxon>Adinetida</taxon>
        <taxon>Adinetidae</taxon>
        <taxon>Adineta</taxon>
    </lineage>
</organism>
<evidence type="ECO:0000259" key="7">
    <source>
        <dbReference type="Pfam" id="PF01321"/>
    </source>
</evidence>
<dbReference type="AlphaFoldDB" id="A0A814QRA5"/>
<dbReference type="SUPFAM" id="SSF53092">
    <property type="entry name" value="Creatinase/prolidase N-terminal domain"/>
    <property type="match status" value="1"/>
</dbReference>
<name>A0A814QRA5_9BILA</name>
<dbReference type="InterPro" id="IPR029149">
    <property type="entry name" value="Creatin/AminoP/Spt16_N"/>
</dbReference>
<proteinExistence type="inferred from homology"/>